<comment type="caution">
    <text evidence="2">The sequence shown here is derived from an EMBL/GenBank/DDBJ whole genome shotgun (WGS) entry which is preliminary data.</text>
</comment>
<keyword evidence="1" id="KW-0812">Transmembrane</keyword>
<evidence type="ECO:0000313" key="3">
    <source>
        <dbReference type="Proteomes" id="UP000266673"/>
    </source>
</evidence>
<feature type="transmembrane region" description="Helical" evidence="1">
    <location>
        <begin position="128"/>
        <end position="149"/>
    </location>
</feature>
<dbReference type="OrthoDB" id="2327125at2759"/>
<protein>
    <submittedName>
        <fullName evidence="2">Uncharacterized protein</fullName>
    </submittedName>
</protein>
<sequence>MYLSYAMCIIFTRIYLATRDYVREQTAALLPLANDEEHLPSDDAPSISPKIIEHPDQLLLLIFASFIHIIGNIFTVIFSGDGRAYIVYSLSYSIAFPCYALYIYFDTHCTSVIQSKRILLPDTSWRKVITIALWTLSLTLLTIRLGFLIGSL</sequence>
<keyword evidence="1" id="KW-0472">Membrane</keyword>
<feature type="transmembrane region" description="Helical" evidence="1">
    <location>
        <begin position="58"/>
        <end position="79"/>
    </location>
</feature>
<evidence type="ECO:0000256" key="1">
    <source>
        <dbReference type="SAM" id="Phobius"/>
    </source>
</evidence>
<reference evidence="2 3" key="1">
    <citation type="submission" date="2018-06" db="EMBL/GenBank/DDBJ databases">
        <title>Comparative genomics reveals the genomic features of Rhizophagus irregularis, R. cerebriforme, R. diaphanum and Gigaspora rosea, and their symbiotic lifestyle signature.</title>
        <authorList>
            <person name="Morin E."/>
            <person name="San Clemente H."/>
            <person name="Chen E.C.H."/>
            <person name="De La Providencia I."/>
            <person name="Hainaut M."/>
            <person name="Kuo A."/>
            <person name="Kohler A."/>
            <person name="Murat C."/>
            <person name="Tang N."/>
            <person name="Roy S."/>
            <person name="Loubradou J."/>
            <person name="Henrissat B."/>
            <person name="Grigoriev I.V."/>
            <person name="Corradi N."/>
            <person name="Roux C."/>
            <person name="Martin F.M."/>
        </authorList>
    </citation>
    <scope>NUCLEOTIDE SEQUENCE [LARGE SCALE GENOMIC DNA]</scope>
    <source>
        <strain evidence="2 3">DAOM 194757</strain>
    </source>
</reference>
<evidence type="ECO:0000313" key="2">
    <source>
        <dbReference type="EMBL" id="RIB03729.1"/>
    </source>
</evidence>
<gene>
    <name evidence="2" type="ORF">C2G38_2149379</name>
</gene>
<dbReference type="Proteomes" id="UP000266673">
    <property type="component" value="Unassembled WGS sequence"/>
</dbReference>
<proteinExistence type="predicted"/>
<keyword evidence="1" id="KW-1133">Transmembrane helix</keyword>
<dbReference type="AlphaFoldDB" id="A0A397U4Q1"/>
<name>A0A397U4Q1_9GLOM</name>
<feature type="transmembrane region" description="Helical" evidence="1">
    <location>
        <begin position="85"/>
        <end position="107"/>
    </location>
</feature>
<organism evidence="2 3">
    <name type="scientific">Gigaspora rosea</name>
    <dbReference type="NCBI Taxonomy" id="44941"/>
    <lineage>
        <taxon>Eukaryota</taxon>
        <taxon>Fungi</taxon>
        <taxon>Fungi incertae sedis</taxon>
        <taxon>Mucoromycota</taxon>
        <taxon>Glomeromycotina</taxon>
        <taxon>Glomeromycetes</taxon>
        <taxon>Diversisporales</taxon>
        <taxon>Gigasporaceae</taxon>
        <taxon>Gigaspora</taxon>
    </lineage>
</organism>
<dbReference type="EMBL" id="QKWP01002334">
    <property type="protein sequence ID" value="RIB03729.1"/>
    <property type="molecule type" value="Genomic_DNA"/>
</dbReference>
<keyword evidence="3" id="KW-1185">Reference proteome</keyword>
<accession>A0A397U4Q1</accession>